<name>A0ABP8G4V7_9SPHI</name>
<proteinExistence type="predicted"/>
<reference evidence="3" key="1">
    <citation type="journal article" date="2019" name="Int. J. Syst. Evol. Microbiol.">
        <title>The Global Catalogue of Microorganisms (GCM) 10K type strain sequencing project: providing services to taxonomists for standard genome sequencing and annotation.</title>
        <authorList>
            <consortium name="The Broad Institute Genomics Platform"/>
            <consortium name="The Broad Institute Genome Sequencing Center for Infectious Disease"/>
            <person name="Wu L."/>
            <person name="Ma J."/>
        </authorList>
    </citation>
    <scope>NUCLEOTIDE SEQUENCE [LARGE SCALE GENOMIC DNA]</scope>
    <source>
        <strain evidence="3">JCM 17705</strain>
    </source>
</reference>
<accession>A0ABP8G4V7</accession>
<dbReference type="InterPro" id="IPR032181">
    <property type="entry name" value="DUF5013"/>
</dbReference>
<protein>
    <submittedName>
        <fullName evidence="2">DUF4998 domain-containing protein</fullName>
    </submittedName>
</protein>
<feature type="domain" description="DUF5013" evidence="1">
    <location>
        <begin position="250"/>
        <end position="397"/>
    </location>
</feature>
<dbReference type="Pfam" id="PF16389">
    <property type="entry name" value="DUF4998"/>
    <property type="match status" value="1"/>
</dbReference>
<keyword evidence="3" id="KW-1185">Reference proteome</keyword>
<organism evidence="2 3">
    <name type="scientific">Mucilaginibacter gynuensis</name>
    <dbReference type="NCBI Taxonomy" id="1302236"/>
    <lineage>
        <taxon>Bacteria</taxon>
        <taxon>Pseudomonadati</taxon>
        <taxon>Bacteroidota</taxon>
        <taxon>Sphingobacteriia</taxon>
        <taxon>Sphingobacteriales</taxon>
        <taxon>Sphingobacteriaceae</taxon>
        <taxon>Mucilaginibacter</taxon>
    </lineage>
</organism>
<gene>
    <name evidence="2" type="ORF">GCM10023149_15010</name>
</gene>
<evidence type="ECO:0000313" key="2">
    <source>
        <dbReference type="EMBL" id="GAA4317460.1"/>
    </source>
</evidence>
<comment type="caution">
    <text evidence="2">The sequence shown here is derived from an EMBL/GenBank/DDBJ whole genome shotgun (WGS) entry which is preliminary data.</text>
</comment>
<evidence type="ECO:0000259" key="1">
    <source>
        <dbReference type="Pfam" id="PF16405"/>
    </source>
</evidence>
<evidence type="ECO:0000313" key="3">
    <source>
        <dbReference type="Proteomes" id="UP001500582"/>
    </source>
</evidence>
<dbReference type="EMBL" id="BAABFT010000003">
    <property type="protein sequence ID" value="GAA4317460.1"/>
    <property type="molecule type" value="Genomic_DNA"/>
</dbReference>
<dbReference type="Pfam" id="PF16405">
    <property type="entry name" value="DUF5013"/>
    <property type="match status" value="1"/>
</dbReference>
<sequence length="422" mass="45687">MFYLSIIMKQYKITVCYLLALIMLVVGACTKIDDFKDKFAAGGPLTYPGKMDSVKIYSGKNRVLLKGLFTSDPKITKYKVYWSSKQDSVEIPVTRTNGVDTVKLIIPNLPEGNMTFEIRTYDKDGHISIPVTATGNVYSTLYQSSLVNRGVAKAEVQADGSALINWADVNANAGLISIQIRYNDAKNIAHDTIVKSRATEFTTSLPNFKVGNGFSYKTAFKPDSSAIDTFYVDFQSHTVKAEITSIYLSNASKPFQRNTFDGRWGTLAAPWITNAAAKNKGGVNGGYSSDEGGVINWETWGNTPVVNGIIYQPTSAPLPAGTYIVSFEAYSEVQNNSSVYCIAAAGGNGLPVLANLNTALGYVGMYNSINVGSTGPSTKETRSFTFTLAAPQVVSIGFLGNIVGNGNPGSYFQVFNIKLFQN</sequence>
<dbReference type="Proteomes" id="UP001500582">
    <property type="component" value="Unassembled WGS sequence"/>
</dbReference>